<feature type="region of interest" description="Disordered" evidence="1">
    <location>
        <begin position="224"/>
        <end position="249"/>
    </location>
</feature>
<protein>
    <recommendedName>
        <fullName evidence="5">WD40 repeat domain-containing protein</fullName>
    </recommendedName>
</protein>
<organism evidence="3 4">
    <name type="scientific">Nocardioides euryhalodurans</name>
    <dbReference type="NCBI Taxonomy" id="2518370"/>
    <lineage>
        <taxon>Bacteria</taxon>
        <taxon>Bacillati</taxon>
        <taxon>Actinomycetota</taxon>
        <taxon>Actinomycetes</taxon>
        <taxon>Propionibacteriales</taxon>
        <taxon>Nocardioidaceae</taxon>
        <taxon>Nocardioides</taxon>
    </lineage>
</organism>
<accession>A0A4V1BDS6</accession>
<dbReference type="AlphaFoldDB" id="A0A4V1BDS6"/>
<proteinExistence type="predicted"/>
<evidence type="ECO:0000256" key="1">
    <source>
        <dbReference type="SAM" id="MobiDB-lite"/>
    </source>
</evidence>
<keyword evidence="4" id="KW-1185">Reference proteome</keyword>
<feature type="transmembrane region" description="Helical" evidence="2">
    <location>
        <begin position="39"/>
        <end position="60"/>
    </location>
</feature>
<sequence length="441" mass="47018">MVNELRELLHDNAAHPPHEDRDLGAVLRGGRRRVHRRRLGIAGGTAVAAVSVIGLASVVWPSPPDLTAAGVPAPDAPTLRLADAREAVEGRDYTVLTSYTNEDLDADNGQYLDGVTDDGLVLFRDGPRSEQPWPRYALLDPATGGKDWLPAPDVGQATLEPVDLGEDRLVLAGMAGGGMRADVVAHVFDRGLGAWTTTRWADLPRVEQPGSAVLGPDDRLYVSVPNTQGQPPEGGWPTSPGGEADDADAEGDTYRLWSASLTDPDDVRDEGLTVGDVAFTDTSMVWTDRTNGDSGRVHVRDLATGEEEAFDPRSGARCNLLSFGATADRVVLGQYCGTYDGVRDDRVQVLSTEGDQVVTVQDSDIDGGLGVGSDVVTVTSYQRGGAGTYIYDLANDRFLRVSDDVSSWATGGPTQPDQVLWGTPVNRGHGATQWLGELVRP</sequence>
<gene>
    <name evidence="3" type="ORF">EXE57_07540</name>
</gene>
<dbReference type="OrthoDB" id="3765772at2"/>
<reference evidence="3 4" key="1">
    <citation type="submission" date="2019-03" db="EMBL/GenBank/DDBJ databases">
        <title>Three New Species of Nocardioides, Nocardioides euryhalodurans sp. nov., Nocardioides seonyuensis sp. nov. and Nocardioides eburneoflavus sp. nov., Iolated from Soil.</title>
        <authorList>
            <person name="Roh S.G."/>
            <person name="Lee C."/>
            <person name="Kim M.-K."/>
            <person name="Kim S.B."/>
        </authorList>
    </citation>
    <scope>NUCLEOTIDE SEQUENCE [LARGE SCALE GENOMIC DNA]</scope>
    <source>
        <strain evidence="3 4">MMS17-SY117</strain>
    </source>
</reference>
<name>A0A4V1BDS6_9ACTN</name>
<dbReference type="RefSeq" id="WP_135075860.1">
    <property type="nucleotide sequence ID" value="NZ_CP038267.1"/>
</dbReference>
<dbReference type="Proteomes" id="UP000294894">
    <property type="component" value="Chromosome"/>
</dbReference>
<evidence type="ECO:0000256" key="2">
    <source>
        <dbReference type="SAM" id="Phobius"/>
    </source>
</evidence>
<dbReference type="EMBL" id="CP038267">
    <property type="protein sequence ID" value="QBR92152.1"/>
    <property type="molecule type" value="Genomic_DNA"/>
</dbReference>
<evidence type="ECO:0000313" key="4">
    <source>
        <dbReference type="Proteomes" id="UP000294894"/>
    </source>
</evidence>
<evidence type="ECO:0000313" key="3">
    <source>
        <dbReference type="EMBL" id="QBR92152.1"/>
    </source>
</evidence>
<dbReference type="KEGG" id="noy:EXE57_07540"/>
<keyword evidence="2" id="KW-0472">Membrane</keyword>
<keyword evidence="2" id="KW-1133">Transmembrane helix</keyword>
<keyword evidence="2" id="KW-0812">Transmembrane</keyword>
<evidence type="ECO:0008006" key="5">
    <source>
        <dbReference type="Google" id="ProtNLM"/>
    </source>
</evidence>